<dbReference type="OrthoDB" id="16729at2759"/>
<evidence type="ECO:0008006" key="3">
    <source>
        <dbReference type="Google" id="ProtNLM"/>
    </source>
</evidence>
<protein>
    <recommendedName>
        <fullName evidence="3">Dynactin subunit 3</fullName>
    </recommendedName>
</protein>
<dbReference type="InterPro" id="IPR009991">
    <property type="entry name" value="DCTN3"/>
</dbReference>
<sequence length="190" mass="21770">MDEHGFEARLRHLEYILAGQTNIPRNTKTSTTKRIDELKKELYTLYKTNKPIKDFMERYDTHVKLLDPADSTLAMERELLTTDTKLELLLAASDDLEKFAAQVRQVKSLEHVVSGSEYDALDTLGPQLSPLEAKHAEQAKQLDDITKRISQSMDSYNGIVNTLSEIFISWDDILSTMETHVTALERQRTK</sequence>
<dbReference type="PANTHER" id="PTHR28360:SF1">
    <property type="entry name" value="DYNACTIN SUBUNIT 3"/>
    <property type="match status" value="1"/>
</dbReference>
<proteinExistence type="predicted"/>
<accession>A0A8H7SCI6</accession>
<dbReference type="GO" id="GO:0061640">
    <property type="term" value="P:cytoskeleton-dependent cytokinesis"/>
    <property type="evidence" value="ECO:0007669"/>
    <property type="project" value="InterPro"/>
</dbReference>
<name>A0A8H7SCI6_9FUNG</name>
<dbReference type="AlphaFoldDB" id="A0A8H7SCI6"/>
<dbReference type="GO" id="GO:0005869">
    <property type="term" value="C:dynactin complex"/>
    <property type="evidence" value="ECO:0007669"/>
    <property type="project" value="InterPro"/>
</dbReference>
<gene>
    <name evidence="1" type="ORF">INT45_011400</name>
</gene>
<evidence type="ECO:0000313" key="1">
    <source>
        <dbReference type="EMBL" id="KAG2225732.1"/>
    </source>
</evidence>
<dbReference type="EMBL" id="JAEPRB010000024">
    <property type="protein sequence ID" value="KAG2225732.1"/>
    <property type="molecule type" value="Genomic_DNA"/>
</dbReference>
<organism evidence="1 2">
    <name type="scientific">Circinella minor</name>
    <dbReference type="NCBI Taxonomy" id="1195481"/>
    <lineage>
        <taxon>Eukaryota</taxon>
        <taxon>Fungi</taxon>
        <taxon>Fungi incertae sedis</taxon>
        <taxon>Mucoromycota</taxon>
        <taxon>Mucoromycotina</taxon>
        <taxon>Mucoromycetes</taxon>
        <taxon>Mucorales</taxon>
        <taxon>Lichtheimiaceae</taxon>
        <taxon>Circinella</taxon>
    </lineage>
</organism>
<keyword evidence="2" id="KW-1185">Reference proteome</keyword>
<dbReference type="Proteomes" id="UP000646827">
    <property type="component" value="Unassembled WGS sequence"/>
</dbReference>
<dbReference type="Pfam" id="PF07426">
    <property type="entry name" value="Dynactin_p22"/>
    <property type="match status" value="1"/>
</dbReference>
<dbReference type="PANTHER" id="PTHR28360">
    <property type="entry name" value="DYNACTIN SUBUNIT 3"/>
    <property type="match status" value="1"/>
</dbReference>
<evidence type="ECO:0000313" key="2">
    <source>
        <dbReference type="Proteomes" id="UP000646827"/>
    </source>
</evidence>
<reference evidence="1 2" key="1">
    <citation type="submission" date="2020-12" db="EMBL/GenBank/DDBJ databases">
        <title>Metabolic potential, ecology and presence of endohyphal bacteria is reflected in genomic diversity of Mucoromycotina.</title>
        <authorList>
            <person name="Muszewska A."/>
            <person name="Okrasinska A."/>
            <person name="Steczkiewicz K."/>
            <person name="Drgas O."/>
            <person name="Orlowska M."/>
            <person name="Perlinska-Lenart U."/>
            <person name="Aleksandrzak-Piekarczyk T."/>
            <person name="Szatraj K."/>
            <person name="Zielenkiewicz U."/>
            <person name="Pilsyk S."/>
            <person name="Malc E."/>
            <person name="Mieczkowski P."/>
            <person name="Kruszewska J.S."/>
            <person name="Biernat P."/>
            <person name="Pawlowska J."/>
        </authorList>
    </citation>
    <scope>NUCLEOTIDE SEQUENCE [LARGE SCALE GENOMIC DNA]</scope>
    <source>
        <strain evidence="1 2">CBS 142.35</strain>
    </source>
</reference>
<comment type="caution">
    <text evidence="1">The sequence shown here is derived from an EMBL/GenBank/DDBJ whole genome shotgun (WGS) entry which is preliminary data.</text>
</comment>